<dbReference type="EMBL" id="MU032346">
    <property type="protein sequence ID" value="KAF3767514.1"/>
    <property type="molecule type" value="Genomic_DNA"/>
</dbReference>
<gene>
    <name evidence="1" type="ORF">M406DRAFT_328588</name>
</gene>
<dbReference type="AlphaFoldDB" id="A0A9P4Y5U3"/>
<accession>A0A9P4Y5U3</accession>
<organism evidence="1 2">
    <name type="scientific">Cryphonectria parasitica (strain ATCC 38755 / EP155)</name>
    <dbReference type="NCBI Taxonomy" id="660469"/>
    <lineage>
        <taxon>Eukaryota</taxon>
        <taxon>Fungi</taxon>
        <taxon>Dikarya</taxon>
        <taxon>Ascomycota</taxon>
        <taxon>Pezizomycotina</taxon>
        <taxon>Sordariomycetes</taxon>
        <taxon>Sordariomycetidae</taxon>
        <taxon>Diaporthales</taxon>
        <taxon>Cryphonectriaceae</taxon>
        <taxon>Cryphonectria-Endothia species complex</taxon>
        <taxon>Cryphonectria</taxon>
    </lineage>
</organism>
<evidence type="ECO:0000313" key="2">
    <source>
        <dbReference type="Proteomes" id="UP000803844"/>
    </source>
</evidence>
<keyword evidence="2" id="KW-1185">Reference proteome</keyword>
<dbReference type="RefSeq" id="XP_040778475.1">
    <property type="nucleotide sequence ID" value="XM_040920344.1"/>
</dbReference>
<protein>
    <submittedName>
        <fullName evidence="1">Uncharacterized protein</fullName>
    </submittedName>
</protein>
<proteinExistence type="predicted"/>
<sequence length="191" mass="21575">MLKAGGDDDLDADRRERGFGRDLVEPYEGWQDITLPYDPDDREQRDVRGKMQLVIASFVDVALQSLNPDNPDKERHHLVPVADHSKAVEAFKKVTEGAKRTFLGSASKGTLEGLGRQDVTILYYTSASQIYIDTWPRTYAVGYDNLNNTPIMAWARTIFAKFGMSSVNDEINEQRIAVGQEPITTVARRRR</sequence>
<comment type="caution">
    <text evidence="1">The sequence shown here is derived from an EMBL/GenBank/DDBJ whole genome shotgun (WGS) entry which is preliminary data.</text>
</comment>
<dbReference type="Proteomes" id="UP000803844">
    <property type="component" value="Unassembled WGS sequence"/>
</dbReference>
<name>A0A9P4Y5U3_CRYP1</name>
<dbReference type="GeneID" id="63837473"/>
<reference evidence="1" key="1">
    <citation type="journal article" date="2020" name="Phytopathology">
        <title>Genome sequence of the chestnut blight fungus Cryphonectria parasitica EP155: A fundamental resource for an archetypical invasive plant pathogen.</title>
        <authorList>
            <person name="Crouch J.A."/>
            <person name="Dawe A."/>
            <person name="Aerts A."/>
            <person name="Barry K."/>
            <person name="Churchill A.C.L."/>
            <person name="Grimwood J."/>
            <person name="Hillman B."/>
            <person name="Milgroom M.G."/>
            <person name="Pangilinan J."/>
            <person name="Smith M."/>
            <person name="Salamov A."/>
            <person name="Schmutz J."/>
            <person name="Yadav J."/>
            <person name="Grigoriev I.V."/>
            <person name="Nuss D."/>
        </authorList>
    </citation>
    <scope>NUCLEOTIDE SEQUENCE</scope>
    <source>
        <strain evidence="1">EP155</strain>
    </source>
</reference>
<evidence type="ECO:0000313" key="1">
    <source>
        <dbReference type="EMBL" id="KAF3767514.1"/>
    </source>
</evidence>
<dbReference type="OrthoDB" id="5242489at2759"/>